<feature type="region of interest" description="Disordered" evidence="1">
    <location>
        <begin position="229"/>
        <end position="461"/>
    </location>
</feature>
<dbReference type="GO" id="GO:0015629">
    <property type="term" value="C:actin cytoskeleton"/>
    <property type="evidence" value="ECO:0007669"/>
    <property type="project" value="TreeGrafter"/>
</dbReference>
<organism evidence="3 4">
    <name type="scientific">Stichopus japonicus</name>
    <name type="common">Sea cucumber</name>
    <dbReference type="NCBI Taxonomy" id="307972"/>
    <lineage>
        <taxon>Eukaryota</taxon>
        <taxon>Metazoa</taxon>
        <taxon>Echinodermata</taxon>
        <taxon>Eleutherozoa</taxon>
        <taxon>Echinozoa</taxon>
        <taxon>Holothuroidea</taxon>
        <taxon>Aspidochirotacea</taxon>
        <taxon>Aspidochirotida</taxon>
        <taxon>Stichopodidae</taxon>
        <taxon>Apostichopus</taxon>
    </lineage>
</organism>
<feature type="compositionally biased region" description="Low complexity" evidence="1">
    <location>
        <begin position="231"/>
        <end position="281"/>
    </location>
</feature>
<dbReference type="InterPro" id="IPR027267">
    <property type="entry name" value="AH/BAR_dom_sf"/>
</dbReference>
<evidence type="ECO:0000313" key="4">
    <source>
        <dbReference type="Proteomes" id="UP000230750"/>
    </source>
</evidence>
<feature type="region of interest" description="Disordered" evidence="1">
    <location>
        <begin position="709"/>
        <end position="728"/>
    </location>
</feature>
<dbReference type="Proteomes" id="UP000230750">
    <property type="component" value="Unassembled WGS sequence"/>
</dbReference>
<dbReference type="GO" id="GO:0003779">
    <property type="term" value="F:actin binding"/>
    <property type="evidence" value="ECO:0007669"/>
    <property type="project" value="InterPro"/>
</dbReference>
<evidence type="ECO:0000313" key="3">
    <source>
        <dbReference type="EMBL" id="PIK58697.1"/>
    </source>
</evidence>
<comment type="caution">
    <text evidence="3">The sequence shown here is derived from an EMBL/GenBank/DDBJ whole genome shotgun (WGS) entry which is preliminary data.</text>
</comment>
<feature type="compositionally biased region" description="Polar residues" evidence="1">
    <location>
        <begin position="325"/>
        <end position="336"/>
    </location>
</feature>
<feature type="compositionally biased region" description="Low complexity" evidence="1">
    <location>
        <begin position="347"/>
        <end position="363"/>
    </location>
</feature>
<evidence type="ECO:0000259" key="2">
    <source>
        <dbReference type="PROSITE" id="PS51338"/>
    </source>
</evidence>
<dbReference type="InterPro" id="IPR030127">
    <property type="entry name" value="MTSS1/MTSS2"/>
</dbReference>
<feature type="compositionally biased region" description="Polar residues" evidence="1">
    <location>
        <begin position="651"/>
        <end position="660"/>
    </location>
</feature>
<feature type="region of interest" description="Disordered" evidence="1">
    <location>
        <begin position="550"/>
        <end position="628"/>
    </location>
</feature>
<sequence length="728" mass="80709">TSVPHWEDFQAKAAKFHTQLKATVVSLTAFLDSFQRLADIATMSRGATKDLGASLTRLCLRHKAIEFKLKSLASSLMDYLVMPLQDRIEDWKRITVQLDKDHAKDYKKARQEIKKKSSDTIRLQKKARKGKTSVQYQLDTAMQEVGDMYVLLEETEKSAVRKALVEERGRFCCLVNLMRPALEEELSMLGEIMHLQSVVEELGEQTKDPLDLPPASEQVILDVKGLENQMTYTPPSSPTLSSGSRKSSVCGSIGSMNSADSRSSSSLTSGNSSHSAHSHPSTNQVAHHRHRSLSTPLNPAHRLSSVSSQDSGFTSQDTLFMRPGTPTSQQQYTAGMQANHEYARQQSSGSASSSGDSTPSSSPCQNYAPMGANFTPMANQPATATLGRRSNRPKPVPTPSVPVKIPHEKLPDLPAANKTKKRGLPNYERPQQDQIVPQPKTPQEQEEDDWAKKSATLPRRSNSVAQDCVVLILVSVDTLRYRWNHPQNHRPALDLNGSHDSGYDESGQILPPPIGFEGRMMNLEENPYLIPENDAKPLNSKVSQSQMKEYLKSGQVSSKPGNSRSATGTPTHQRHSSMGAIHTESNENTYQNMARSKLVVKERPPPPVRRTPPDSLPEQRGPTTQWENPTYAEAQFDDSGKFKLPHAVENDPSQEQSTTYDYPPQRHYQKRPPGVARSKSICSPSEFGPNRNFAQVALLENLNAKLAQRKSNPVTPLDNRASQGEIDM</sequence>
<dbReference type="Gene3D" id="1.20.1270.60">
    <property type="entry name" value="Arfaptin homology (AH) domain/BAR domain"/>
    <property type="match status" value="1"/>
</dbReference>
<dbReference type="SUPFAM" id="SSF103657">
    <property type="entry name" value="BAR/IMD domain-like"/>
    <property type="match status" value="1"/>
</dbReference>
<dbReference type="OrthoDB" id="10061327at2759"/>
<feature type="domain" description="IMD" evidence="2">
    <location>
        <begin position="1"/>
        <end position="226"/>
    </location>
</feature>
<dbReference type="PANTHER" id="PTHR15708:SF4">
    <property type="entry name" value="FI21477P1-RELATED"/>
    <property type="match status" value="1"/>
</dbReference>
<dbReference type="EMBL" id="MRZV01000105">
    <property type="protein sequence ID" value="PIK58697.1"/>
    <property type="molecule type" value="Genomic_DNA"/>
</dbReference>
<dbReference type="AlphaFoldDB" id="A0A2G8LEQ1"/>
<dbReference type="PANTHER" id="PTHR15708">
    <property type="entry name" value="ACTIN BUNDLING/MISSING IN METASTASIS-RELATED"/>
    <property type="match status" value="1"/>
</dbReference>
<feature type="compositionally biased region" description="Polar residues" evidence="1">
    <location>
        <begin position="554"/>
        <end position="571"/>
    </location>
</feature>
<reference evidence="3 4" key="1">
    <citation type="journal article" date="2017" name="PLoS Biol.">
        <title>The sea cucumber genome provides insights into morphological evolution and visceral regeneration.</title>
        <authorList>
            <person name="Zhang X."/>
            <person name="Sun L."/>
            <person name="Yuan J."/>
            <person name="Sun Y."/>
            <person name="Gao Y."/>
            <person name="Zhang L."/>
            <person name="Li S."/>
            <person name="Dai H."/>
            <person name="Hamel J.F."/>
            <person name="Liu C."/>
            <person name="Yu Y."/>
            <person name="Liu S."/>
            <person name="Lin W."/>
            <person name="Guo K."/>
            <person name="Jin S."/>
            <person name="Xu P."/>
            <person name="Storey K.B."/>
            <person name="Huan P."/>
            <person name="Zhang T."/>
            <person name="Zhou Y."/>
            <person name="Zhang J."/>
            <person name="Lin C."/>
            <person name="Li X."/>
            <person name="Xing L."/>
            <person name="Huo D."/>
            <person name="Sun M."/>
            <person name="Wang L."/>
            <person name="Mercier A."/>
            <person name="Li F."/>
            <person name="Yang H."/>
            <person name="Xiang J."/>
        </authorList>
    </citation>
    <scope>NUCLEOTIDE SEQUENCE [LARGE SCALE GENOMIC DNA]</scope>
    <source>
        <strain evidence="3">Shaxun</strain>
        <tissue evidence="3">Muscle</tissue>
    </source>
</reference>
<gene>
    <name evidence="3" type="ORF">BSL78_04380</name>
</gene>
<dbReference type="STRING" id="307972.A0A2G8LEQ1"/>
<protein>
    <submittedName>
        <fullName evidence="3">Putative MTSS1-like protein</fullName>
    </submittedName>
</protein>
<evidence type="ECO:0000256" key="1">
    <source>
        <dbReference type="SAM" id="MobiDB-lite"/>
    </source>
</evidence>
<dbReference type="GO" id="GO:0030031">
    <property type="term" value="P:cell projection assembly"/>
    <property type="evidence" value="ECO:0007669"/>
    <property type="project" value="TreeGrafter"/>
</dbReference>
<accession>A0A2G8LEQ1</accession>
<dbReference type="PROSITE" id="PS51338">
    <property type="entry name" value="IMD"/>
    <property type="match status" value="1"/>
</dbReference>
<feature type="region of interest" description="Disordered" evidence="1">
    <location>
        <begin position="647"/>
        <end position="680"/>
    </location>
</feature>
<dbReference type="GO" id="GO:0009898">
    <property type="term" value="C:cytoplasmic side of plasma membrane"/>
    <property type="evidence" value="ECO:0007669"/>
    <property type="project" value="TreeGrafter"/>
</dbReference>
<proteinExistence type="predicted"/>
<dbReference type="InterPro" id="IPR013606">
    <property type="entry name" value="I-BAR_dom"/>
</dbReference>
<dbReference type="Pfam" id="PF08397">
    <property type="entry name" value="IMD"/>
    <property type="match status" value="1"/>
</dbReference>
<feature type="non-terminal residue" evidence="3">
    <location>
        <position position="1"/>
    </location>
</feature>
<dbReference type="GO" id="GO:0005543">
    <property type="term" value="F:phospholipid binding"/>
    <property type="evidence" value="ECO:0007669"/>
    <property type="project" value="TreeGrafter"/>
</dbReference>
<name>A0A2G8LEQ1_STIJA</name>
<feature type="compositionally biased region" description="Polar residues" evidence="1">
    <location>
        <begin position="304"/>
        <end position="318"/>
    </location>
</feature>
<keyword evidence="4" id="KW-1185">Reference proteome</keyword>
<dbReference type="GO" id="GO:0007009">
    <property type="term" value="P:plasma membrane organization"/>
    <property type="evidence" value="ECO:0007669"/>
    <property type="project" value="InterPro"/>
</dbReference>